<evidence type="ECO:0000313" key="6">
    <source>
        <dbReference type="Proteomes" id="UP000630936"/>
    </source>
</evidence>
<feature type="domain" description="Bacterial transcriptional activator" evidence="4">
    <location>
        <begin position="14"/>
        <end position="159"/>
    </location>
</feature>
<dbReference type="GO" id="GO:0000160">
    <property type="term" value="P:phosphorelay signal transduction system"/>
    <property type="evidence" value="ECO:0007669"/>
    <property type="project" value="UniProtKB-KW"/>
</dbReference>
<dbReference type="GO" id="GO:0006355">
    <property type="term" value="P:regulation of DNA-templated transcription"/>
    <property type="evidence" value="ECO:0007669"/>
    <property type="project" value="TreeGrafter"/>
</dbReference>
<dbReference type="PANTHER" id="PTHR35807:SF1">
    <property type="entry name" value="TRANSCRIPTIONAL REGULATOR REDD"/>
    <property type="match status" value="1"/>
</dbReference>
<keyword evidence="1" id="KW-0902">Two-component regulatory system</keyword>
<organism evidence="5 6">
    <name type="scientific">Streptomyces inusitatus</name>
    <dbReference type="NCBI Taxonomy" id="68221"/>
    <lineage>
        <taxon>Bacteria</taxon>
        <taxon>Bacillati</taxon>
        <taxon>Actinomycetota</taxon>
        <taxon>Actinomycetes</taxon>
        <taxon>Kitasatosporales</taxon>
        <taxon>Streptomycetaceae</taxon>
        <taxon>Streptomyces</taxon>
    </lineage>
</organism>
<evidence type="ECO:0000313" key="5">
    <source>
        <dbReference type="EMBL" id="GGZ31649.1"/>
    </source>
</evidence>
<keyword evidence="6" id="KW-1185">Reference proteome</keyword>
<dbReference type="CDD" id="cd15831">
    <property type="entry name" value="BTAD"/>
    <property type="match status" value="1"/>
</dbReference>
<evidence type="ECO:0000259" key="4">
    <source>
        <dbReference type="SMART" id="SM01043"/>
    </source>
</evidence>
<reference evidence="5" key="1">
    <citation type="journal article" date="2014" name="Int. J. Syst. Evol. Microbiol.">
        <title>Complete genome sequence of Corynebacterium casei LMG S-19264T (=DSM 44701T), isolated from a smear-ripened cheese.</title>
        <authorList>
            <consortium name="US DOE Joint Genome Institute (JGI-PGF)"/>
            <person name="Walter F."/>
            <person name="Albersmeier A."/>
            <person name="Kalinowski J."/>
            <person name="Ruckert C."/>
        </authorList>
    </citation>
    <scope>NUCLEOTIDE SEQUENCE</scope>
    <source>
        <strain evidence="5">JCM 4988</strain>
    </source>
</reference>
<gene>
    <name evidence="5" type="ORF">GCM10010387_27120</name>
</gene>
<evidence type="ECO:0000256" key="3">
    <source>
        <dbReference type="ARBA" id="ARBA00023163"/>
    </source>
</evidence>
<evidence type="ECO:0000256" key="2">
    <source>
        <dbReference type="ARBA" id="ARBA00023015"/>
    </source>
</evidence>
<comment type="caution">
    <text evidence="5">The sequence shown here is derived from an EMBL/GenBank/DDBJ whole genome shotgun (WGS) entry which is preliminary data.</text>
</comment>
<keyword evidence="3" id="KW-0804">Transcription</keyword>
<dbReference type="Gene3D" id="1.25.40.10">
    <property type="entry name" value="Tetratricopeptide repeat domain"/>
    <property type="match status" value="1"/>
</dbReference>
<dbReference type="SUPFAM" id="SSF48452">
    <property type="entry name" value="TPR-like"/>
    <property type="match status" value="1"/>
</dbReference>
<proteinExistence type="predicted"/>
<evidence type="ECO:0000256" key="1">
    <source>
        <dbReference type="ARBA" id="ARBA00023012"/>
    </source>
</evidence>
<accession>A0A918USR9</accession>
<dbReference type="SMART" id="SM01043">
    <property type="entry name" value="BTAD"/>
    <property type="match status" value="1"/>
</dbReference>
<dbReference type="InterPro" id="IPR005158">
    <property type="entry name" value="BTAD"/>
</dbReference>
<protein>
    <recommendedName>
        <fullName evidence="4">Bacterial transcriptional activator domain-containing protein</fullName>
    </recommendedName>
</protein>
<reference evidence="5" key="2">
    <citation type="submission" date="2020-09" db="EMBL/GenBank/DDBJ databases">
        <authorList>
            <person name="Sun Q."/>
            <person name="Ohkuma M."/>
        </authorList>
    </citation>
    <scope>NUCLEOTIDE SEQUENCE</scope>
    <source>
        <strain evidence="5">JCM 4988</strain>
    </source>
</reference>
<dbReference type="PANTHER" id="PTHR35807">
    <property type="entry name" value="TRANSCRIPTIONAL REGULATOR REDD-RELATED"/>
    <property type="match status" value="1"/>
</dbReference>
<dbReference type="Proteomes" id="UP000630936">
    <property type="component" value="Unassembled WGS sequence"/>
</dbReference>
<dbReference type="Pfam" id="PF03704">
    <property type="entry name" value="BTAD"/>
    <property type="match status" value="1"/>
</dbReference>
<dbReference type="AlphaFoldDB" id="A0A918USR9"/>
<name>A0A918USR9_9ACTN</name>
<dbReference type="InterPro" id="IPR051677">
    <property type="entry name" value="AfsR-DnrI-RedD_regulator"/>
</dbReference>
<keyword evidence="2" id="KW-0805">Transcription regulation</keyword>
<dbReference type="InterPro" id="IPR011990">
    <property type="entry name" value="TPR-like_helical_dom_sf"/>
</dbReference>
<dbReference type="GO" id="GO:0003677">
    <property type="term" value="F:DNA binding"/>
    <property type="evidence" value="ECO:0007669"/>
    <property type="project" value="TreeGrafter"/>
</dbReference>
<sequence length="180" mass="19790">MGGGYMLFTKRITLDITEYERLDRAGRMAIRAGDNAEASALLRAALDLWRGPALVNVDSSRLLCAQIARMEECRLTTQEHRIYAELQLGGHHDLVAELFALTAAHPLNEKLHAHLMLALYRCGRRAEALSVLRGLRAQLVMELGLEPSPFLAALEQSMLSGDPSLELRGSGDRRGQAVAS</sequence>
<dbReference type="EMBL" id="BMWG01000006">
    <property type="protein sequence ID" value="GGZ31649.1"/>
    <property type="molecule type" value="Genomic_DNA"/>
</dbReference>